<evidence type="ECO:0008006" key="3">
    <source>
        <dbReference type="Google" id="ProtNLM"/>
    </source>
</evidence>
<dbReference type="EMBL" id="JBHUMR010000015">
    <property type="protein sequence ID" value="MFD2618378.1"/>
    <property type="molecule type" value="Genomic_DNA"/>
</dbReference>
<protein>
    <recommendedName>
        <fullName evidence="3">Phage protein</fullName>
    </recommendedName>
</protein>
<gene>
    <name evidence="1" type="ORF">ACFSTF_13790</name>
</gene>
<keyword evidence="2" id="KW-1185">Reference proteome</keyword>
<organism evidence="1 2">
    <name type="scientific">Terrilactibacillus laevilacticus</name>
    <dbReference type="NCBI Taxonomy" id="1380157"/>
    <lineage>
        <taxon>Bacteria</taxon>
        <taxon>Bacillati</taxon>
        <taxon>Bacillota</taxon>
        <taxon>Bacilli</taxon>
        <taxon>Bacillales</taxon>
        <taxon>Bacillaceae</taxon>
        <taxon>Terrilactibacillus</taxon>
    </lineage>
</organism>
<evidence type="ECO:0000313" key="2">
    <source>
        <dbReference type="Proteomes" id="UP001597458"/>
    </source>
</evidence>
<sequence>MTFDEFEKMDVIKRVLMVNDMLGKEKTDALKNVAAKLQLNYSSFTKEMRNGGFNYNQAKRQYEKVISIEEYQKVRSGLGTEDKNEVLFYLAEHFEELKRLLSDSDNMLVLDKQVYDPNSKLAVKSIKVNNDIYEQFINLCEAQFPHLKLKDLVTQALLDFTRNYSMKN</sequence>
<evidence type="ECO:0000313" key="1">
    <source>
        <dbReference type="EMBL" id="MFD2618378.1"/>
    </source>
</evidence>
<accession>A0ABW5PTY8</accession>
<reference evidence="2" key="1">
    <citation type="journal article" date="2019" name="Int. J. Syst. Evol. Microbiol.">
        <title>The Global Catalogue of Microorganisms (GCM) 10K type strain sequencing project: providing services to taxonomists for standard genome sequencing and annotation.</title>
        <authorList>
            <consortium name="The Broad Institute Genomics Platform"/>
            <consortium name="The Broad Institute Genome Sequencing Center for Infectious Disease"/>
            <person name="Wu L."/>
            <person name="Ma J."/>
        </authorList>
    </citation>
    <scope>NUCLEOTIDE SEQUENCE [LARGE SCALE GENOMIC DNA]</scope>
    <source>
        <strain evidence="2">TISTR 2241</strain>
    </source>
</reference>
<name>A0ABW5PTY8_9BACI</name>
<dbReference type="Proteomes" id="UP001597458">
    <property type="component" value="Unassembled WGS sequence"/>
</dbReference>
<dbReference type="RefSeq" id="WP_141191020.1">
    <property type="nucleotide sequence ID" value="NZ_JBHUMR010000015.1"/>
</dbReference>
<comment type="caution">
    <text evidence="1">The sequence shown here is derived from an EMBL/GenBank/DDBJ whole genome shotgun (WGS) entry which is preliminary data.</text>
</comment>
<proteinExistence type="predicted"/>